<evidence type="ECO:0000256" key="1">
    <source>
        <dbReference type="ARBA" id="ARBA00023015"/>
    </source>
</evidence>
<protein>
    <recommendedName>
        <fullName evidence="4">NR LBD domain-containing protein</fullName>
    </recommendedName>
</protein>
<organism evidence="5 6">
    <name type="scientific">Pristionchus entomophagus</name>
    <dbReference type="NCBI Taxonomy" id="358040"/>
    <lineage>
        <taxon>Eukaryota</taxon>
        <taxon>Metazoa</taxon>
        <taxon>Ecdysozoa</taxon>
        <taxon>Nematoda</taxon>
        <taxon>Chromadorea</taxon>
        <taxon>Rhabditida</taxon>
        <taxon>Rhabditina</taxon>
        <taxon>Diplogasteromorpha</taxon>
        <taxon>Diplogasteroidea</taxon>
        <taxon>Neodiplogasteridae</taxon>
        <taxon>Pristionchus</taxon>
    </lineage>
</organism>
<dbReference type="GO" id="GO:0005634">
    <property type="term" value="C:nucleus"/>
    <property type="evidence" value="ECO:0007669"/>
    <property type="project" value="TreeGrafter"/>
</dbReference>
<dbReference type="GO" id="GO:0003700">
    <property type="term" value="F:DNA-binding transcription factor activity"/>
    <property type="evidence" value="ECO:0007669"/>
    <property type="project" value="TreeGrafter"/>
</dbReference>
<evidence type="ECO:0000313" key="6">
    <source>
        <dbReference type="Proteomes" id="UP001432027"/>
    </source>
</evidence>
<dbReference type="Pfam" id="PF00104">
    <property type="entry name" value="Hormone_recep"/>
    <property type="match status" value="1"/>
</dbReference>
<keyword evidence="1" id="KW-0805">Transcription regulation</keyword>
<dbReference type="PROSITE" id="PS51843">
    <property type="entry name" value="NR_LBD"/>
    <property type="match status" value="1"/>
</dbReference>
<reference evidence="5" key="1">
    <citation type="submission" date="2023-10" db="EMBL/GenBank/DDBJ databases">
        <title>Genome assembly of Pristionchus species.</title>
        <authorList>
            <person name="Yoshida K."/>
            <person name="Sommer R.J."/>
        </authorList>
    </citation>
    <scope>NUCLEOTIDE SEQUENCE</scope>
    <source>
        <strain evidence="5">RS0144</strain>
    </source>
</reference>
<accession>A0AAV5SYB0</accession>
<dbReference type="Proteomes" id="UP001432027">
    <property type="component" value="Unassembled WGS sequence"/>
</dbReference>
<keyword evidence="6" id="KW-1185">Reference proteome</keyword>
<dbReference type="AlphaFoldDB" id="A0AAV5SYB0"/>
<keyword evidence="3" id="KW-0675">Receptor</keyword>
<sequence length="140" mass="16171">MFSETDAELETFLDTVPSIINKDEVSAVYRQNTTKLLRVKGHFTRVAPSDYEFAMLLGLTFWNNELSTVCESLSTIVEKNRKVIMVELHSFYKHQGKINYAARVGELFCLLANMEEISTLNDTDMEHYKLMNLFTEFGQN</sequence>
<comment type="caution">
    <text evidence="5">The sequence shown here is derived from an EMBL/GenBank/DDBJ whole genome shotgun (WGS) entry which is preliminary data.</text>
</comment>
<dbReference type="SUPFAM" id="SSF48508">
    <property type="entry name" value="Nuclear receptor ligand-binding domain"/>
    <property type="match status" value="1"/>
</dbReference>
<evidence type="ECO:0000256" key="3">
    <source>
        <dbReference type="ARBA" id="ARBA00023170"/>
    </source>
</evidence>
<feature type="domain" description="NR LBD" evidence="4">
    <location>
        <begin position="1"/>
        <end position="140"/>
    </location>
</feature>
<evidence type="ECO:0000259" key="4">
    <source>
        <dbReference type="PROSITE" id="PS51843"/>
    </source>
</evidence>
<evidence type="ECO:0000256" key="2">
    <source>
        <dbReference type="ARBA" id="ARBA00023163"/>
    </source>
</evidence>
<dbReference type="InterPro" id="IPR035500">
    <property type="entry name" value="NHR-like_dom_sf"/>
</dbReference>
<dbReference type="PANTHER" id="PTHR46011">
    <property type="entry name" value="NUCLEAR HORMONE RECEPTOR FAMILY MEMBER NHR-86-RELATED"/>
    <property type="match status" value="1"/>
</dbReference>
<gene>
    <name evidence="5" type="ORF">PENTCL1PPCAC_10258</name>
</gene>
<dbReference type="PANTHER" id="PTHR46011:SF6">
    <property type="entry name" value="HIGH ZINC ACTIVATED NUCLEAR RECEPTOR PROTEIN"/>
    <property type="match status" value="1"/>
</dbReference>
<evidence type="ECO:0000313" key="5">
    <source>
        <dbReference type="EMBL" id="GMS88083.1"/>
    </source>
</evidence>
<dbReference type="EMBL" id="BTSX01000003">
    <property type="protein sequence ID" value="GMS88083.1"/>
    <property type="molecule type" value="Genomic_DNA"/>
</dbReference>
<dbReference type="Gene3D" id="1.10.565.10">
    <property type="entry name" value="Retinoid X Receptor"/>
    <property type="match status" value="1"/>
</dbReference>
<dbReference type="InterPro" id="IPR000536">
    <property type="entry name" value="Nucl_hrmn_rcpt_lig-bd"/>
</dbReference>
<proteinExistence type="predicted"/>
<keyword evidence="2" id="KW-0804">Transcription</keyword>
<name>A0AAV5SYB0_9BILA</name>